<name>F4BFT4_9GAMM</name>
<dbReference type="Proteomes" id="UP000008303">
    <property type="component" value="Chromosome"/>
</dbReference>
<evidence type="ECO:0000313" key="1">
    <source>
        <dbReference type="EMBL" id="AEE26328.1"/>
    </source>
</evidence>
<protein>
    <recommendedName>
        <fullName evidence="3">Replicative helicase inhibitor G39P N-terminal domain-containing protein</fullName>
    </recommendedName>
</protein>
<evidence type="ECO:0000313" key="2">
    <source>
        <dbReference type="Proteomes" id="UP000008303"/>
    </source>
</evidence>
<dbReference type="KEGG" id="fcn:FN3523_1025"/>
<dbReference type="Gene3D" id="1.10.8.200">
    <property type="entry name" value="Replisome organizer (g39p helicase loader/inhibitor protein)"/>
    <property type="match status" value="1"/>
</dbReference>
<dbReference type="EMBL" id="CP002558">
    <property type="protein sequence ID" value="AEE26328.1"/>
    <property type="molecule type" value="Genomic_DNA"/>
</dbReference>
<dbReference type="AlphaFoldDB" id="F4BFT4"/>
<dbReference type="RefSeq" id="WP_014548326.1">
    <property type="nucleotide sequence ID" value="NC_017449.1"/>
</dbReference>
<accession>F4BFT4</accession>
<sequence>MQELDRRRILEFLDANYGLFDGKTDDQAKIITWSWYEVIKPYSFNDVLTACKQYLANNKSKPKPADIKAELDTMRAKRHTVHLQVTNNPDYDADTRLTRQNFADIIKRELAPFMYMRLPEHIKEELQAKHNPSHIDDFINVAWGYMMHSDFKVIEVEMALGTIRGTRFQLKDFMKALLNAHEHNEEMKANPNKLEALKQAVFSMTQRQNKAA</sequence>
<dbReference type="HOGENOM" id="CLU_1319377_0_0_6"/>
<dbReference type="PATRIC" id="fig|676032.3.peg.1032"/>
<organism evidence="1 2">
    <name type="scientific">Francisella hispaniensis</name>
    <dbReference type="NCBI Taxonomy" id="622488"/>
    <lineage>
        <taxon>Bacteria</taxon>
        <taxon>Pseudomonadati</taxon>
        <taxon>Pseudomonadota</taxon>
        <taxon>Gammaproteobacteria</taxon>
        <taxon>Thiotrichales</taxon>
        <taxon>Francisellaceae</taxon>
        <taxon>Francisella</taxon>
    </lineage>
</organism>
<gene>
    <name evidence="1" type="ordered locus">FN3523_1025</name>
</gene>
<reference evidence="2" key="1">
    <citation type="journal article" date="2011" name="Appl. Environ. Microbiol.">
        <title>Common ancestry and novel genetic traits of Francisella novicida-like isolates from North America and Australia as revealed by comparative genomic analyses.</title>
        <authorList>
            <person name="Siddaramappa S."/>
            <person name="Challacombe J.F."/>
            <person name="Petersen J.M."/>
            <person name="Pillai S."/>
            <person name="Hogg G."/>
            <person name="Kuske C.R."/>
        </authorList>
    </citation>
    <scope>NUCLEOTIDE SEQUENCE [LARGE SCALE GENOMIC DNA]</scope>
    <source>
        <strain evidence="2">3523</strain>
    </source>
</reference>
<proteinExistence type="predicted"/>
<evidence type="ECO:0008006" key="3">
    <source>
        <dbReference type="Google" id="ProtNLM"/>
    </source>
</evidence>